<dbReference type="BioCyc" id="RSPH349102:G1G8M-172-MONOMER"/>
<proteinExistence type="predicted"/>
<dbReference type="HOGENOM" id="CLU_1174603_0_0_5"/>
<organism evidence="1">
    <name type="scientific">Cereibacter sphaeroides (strain ATCC 17025 / ATH 2.4.3)</name>
    <name type="common">Rhodobacter sphaeroides</name>
    <dbReference type="NCBI Taxonomy" id="349102"/>
    <lineage>
        <taxon>Bacteria</taxon>
        <taxon>Pseudomonadati</taxon>
        <taxon>Pseudomonadota</taxon>
        <taxon>Alphaproteobacteria</taxon>
        <taxon>Rhodobacterales</taxon>
        <taxon>Paracoccaceae</taxon>
        <taxon>Cereibacter</taxon>
    </lineage>
</organism>
<evidence type="ECO:0000313" key="1">
    <source>
        <dbReference type="EMBL" id="ABP69077.1"/>
    </source>
</evidence>
<sequence>MAVDLELGVDTRVTAGLHPQSVASLEDFDDDTRGHLEQVVQAFTVAYEGAGKVFDARAAAATDPTLTEAAQLIRTQDMADKVFQRAAAAFDKVSANLQSGIALIEKELTTPVQSRAAQSIAVEIRNYARGLKAQGGSPMDFVRNAIMSGDHDTASAALGAPAYLSGLTPEAQAVLLRMYHEKHNPIAAKRQRAMQAALDLVGQRSGLLFKDLEKAVGVPPHRVKALKDAKAKADKAFTL</sequence>
<name>A4WNW3_CERS5</name>
<dbReference type="STRING" id="349102.Rsph17025_0167"/>
<reference evidence="1" key="1">
    <citation type="submission" date="2007-04" db="EMBL/GenBank/DDBJ databases">
        <title>Complete sequence of chromosome of Rhodobacter sphaeroides ATCC 17025.</title>
        <authorList>
            <consortium name="US DOE Joint Genome Institute"/>
            <person name="Copeland A."/>
            <person name="Lucas S."/>
            <person name="Lapidus A."/>
            <person name="Barry K."/>
            <person name="Detter J.C."/>
            <person name="Glavina del Rio T."/>
            <person name="Hammon N."/>
            <person name="Israni S."/>
            <person name="Dalin E."/>
            <person name="Tice H."/>
            <person name="Pitluck S."/>
            <person name="Chertkov O."/>
            <person name="Brettin T."/>
            <person name="Bruce D."/>
            <person name="Han C."/>
            <person name="Schmutz J."/>
            <person name="Larimer F."/>
            <person name="Land M."/>
            <person name="Hauser L."/>
            <person name="Kyrpides N."/>
            <person name="Kim E."/>
            <person name="Richardson P."/>
            <person name="Mackenzie C."/>
            <person name="Choudhary M."/>
            <person name="Donohue T.J."/>
            <person name="Kaplan S."/>
        </authorList>
    </citation>
    <scope>NUCLEOTIDE SEQUENCE [LARGE SCALE GENOMIC DNA]</scope>
    <source>
        <strain evidence="1">ATCC 17025</strain>
    </source>
</reference>
<dbReference type="AlphaFoldDB" id="A4WNW3"/>
<dbReference type="eggNOG" id="ENOG503087P">
    <property type="taxonomic scope" value="Bacteria"/>
</dbReference>
<gene>
    <name evidence="1" type="ordered locus">Rsph17025_0167</name>
</gene>
<dbReference type="KEGG" id="rsq:Rsph17025_0167"/>
<protein>
    <submittedName>
        <fullName evidence="1">Uncharacterized protein</fullName>
    </submittedName>
</protein>
<dbReference type="EMBL" id="CP000661">
    <property type="protein sequence ID" value="ABP69077.1"/>
    <property type="molecule type" value="Genomic_DNA"/>
</dbReference>
<accession>A4WNW3</accession>